<reference evidence="1 2" key="1">
    <citation type="submission" date="2016-11" db="EMBL/GenBank/DDBJ databases">
        <title>Paenibacillus species isolates.</title>
        <authorList>
            <person name="Beno S.M."/>
        </authorList>
    </citation>
    <scope>NUCLEOTIDE SEQUENCE [LARGE SCALE GENOMIC DNA]</scope>
    <source>
        <strain evidence="1 2">FSL F4-0100</strain>
    </source>
</reference>
<evidence type="ECO:0000313" key="1">
    <source>
        <dbReference type="EMBL" id="OME92283.1"/>
    </source>
</evidence>
<dbReference type="Gene3D" id="3.40.50.720">
    <property type="entry name" value="NAD(P)-binding Rossmann-like Domain"/>
    <property type="match status" value="1"/>
</dbReference>
<evidence type="ECO:0000313" key="2">
    <source>
        <dbReference type="Proteomes" id="UP000187074"/>
    </source>
</evidence>
<comment type="caution">
    <text evidence="1">The sequence shown here is derived from an EMBL/GenBank/DDBJ whole genome shotgun (WGS) entry which is preliminary data.</text>
</comment>
<proteinExistence type="predicted"/>
<name>A0A1R1B172_PAELA</name>
<dbReference type="STRING" id="1401.BK123_16905"/>
<dbReference type="AlphaFoldDB" id="A0A1R1B172"/>
<gene>
    <name evidence="1" type="ORF">BK123_16905</name>
</gene>
<accession>A0A1R1B172</accession>
<sequence>MEEEAAWTFIQSHENTSNKIMTIIHPTHIMGPSFVPWHNDMIYAMLRDDRAMADSQLYWVDVRDAVAMNIALMKSMGRGHRIDELPKLLCFCHPTNRTIL</sequence>
<dbReference type="EMBL" id="MRTF01000005">
    <property type="protein sequence ID" value="OME92283.1"/>
    <property type="molecule type" value="Genomic_DNA"/>
</dbReference>
<organism evidence="1 2">
    <name type="scientific">Paenibacillus lautus</name>
    <name type="common">Bacillus lautus</name>
    <dbReference type="NCBI Taxonomy" id="1401"/>
    <lineage>
        <taxon>Bacteria</taxon>
        <taxon>Bacillati</taxon>
        <taxon>Bacillota</taxon>
        <taxon>Bacilli</taxon>
        <taxon>Bacillales</taxon>
        <taxon>Paenibacillaceae</taxon>
        <taxon>Paenibacillus</taxon>
    </lineage>
</organism>
<protein>
    <submittedName>
        <fullName evidence="1">Uncharacterized protein</fullName>
    </submittedName>
</protein>
<dbReference type="Proteomes" id="UP000187074">
    <property type="component" value="Unassembled WGS sequence"/>
</dbReference>